<keyword evidence="3" id="KW-1185">Reference proteome</keyword>
<comment type="caution">
    <text evidence="2">The sequence shown here is derived from an EMBL/GenBank/DDBJ whole genome shotgun (WGS) entry which is preliminary data.</text>
</comment>
<evidence type="ECO:0000313" key="3">
    <source>
        <dbReference type="Proteomes" id="UP001172159"/>
    </source>
</evidence>
<reference evidence="2" key="1">
    <citation type="submission" date="2023-06" db="EMBL/GenBank/DDBJ databases">
        <title>Genome-scale phylogeny and comparative genomics of the fungal order Sordariales.</title>
        <authorList>
            <consortium name="Lawrence Berkeley National Laboratory"/>
            <person name="Hensen N."/>
            <person name="Bonometti L."/>
            <person name="Westerberg I."/>
            <person name="Brannstrom I.O."/>
            <person name="Guillou S."/>
            <person name="Cros-Aarteil S."/>
            <person name="Calhoun S."/>
            <person name="Haridas S."/>
            <person name="Kuo A."/>
            <person name="Mondo S."/>
            <person name="Pangilinan J."/>
            <person name="Riley R."/>
            <person name="Labutti K."/>
            <person name="Andreopoulos B."/>
            <person name="Lipzen A."/>
            <person name="Chen C."/>
            <person name="Yanf M."/>
            <person name="Daum C."/>
            <person name="Ng V."/>
            <person name="Clum A."/>
            <person name="Steindorff A."/>
            <person name="Ohm R."/>
            <person name="Martin F."/>
            <person name="Silar P."/>
            <person name="Natvig D."/>
            <person name="Lalanne C."/>
            <person name="Gautier V."/>
            <person name="Ament-Velasquez S.L."/>
            <person name="Kruys A."/>
            <person name="Hutchinson M.I."/>
            <person name="Powell A.J."/>
            <person name="Barry K."/>
            <person name="Miller A.N."/>
            <person name="Grigoriev I.V."/>
            <person name="Debuchy R."/>
            <person name="Gladieux P."/>
            <person name="Thoren M.H."/>
            <person name="Johannesson H."/>
        </authorList>
    </citation>
    <scope>NUCLEOTIDE SEQUENCE</scope>
    <source>
        <strain evidence="2">CBS 540.89</strain>
    </source>
</reference>
<sequence length="81" mass="9375">MSQRRNKQMKQTSVPCCLMKEIQNGKCQQKTETPSNPPEVQTISPIRNLDCTVQPEPTDPKPRKPVTYTAKFRSWKTLRSK</sequence>
<accession>A0AA40ES51</accession>
<dbReference type="Proteomes" id="UP001172159">
    <property type="component" value="Unassembled WGS sequence"/>
</dbReference>
<organism evidence="2 3">
    <name type="scientific">Apiosordaria backusii</name>
    <dbReference type="NCBI Taxonomy" id="314023"/>
    <lineage>
        <taxon>Eukaryota</taxon>
        <taxon>Fungi</taxon>
        <taxon>Dikarya</taxon>
        <taxon>Ascomycota</taxon>
        <taxon>Pezizomycotina</taxon>
        <taxon>Sordariomycetes</taxon>
        <taxon>Sordariomycetidae</taxon>
        <taxon>Sordariales</taxon>
        <taxon>Lasiosphaeriaceae</taxon>
        <taxon>Apiosordaria</taxon>
    </lineage>
</organism>
<evidence type="ECO:0000256" key="1">
    <source>
        <dbReference type="SAM" id="MobiDB-lite"/>
    </source>
</evidence>
<name>A0AA40ES51_9PEZI</name>
<feature type="region of interest" description="Disordered" evidence="1">
    <location>
        <begin position="27"/>
        <end position="66"/>
    </location>
</feature>
<feature type="compositionally biased region" description="Polar residues" evidence="1">
    <location>
        <begin position="27"/>
        <end position="45"/>
    </location>
</feature>
<evidence type="ECO:0000313" key="2">
    <source>
        <dbReference type="EMBL" id="KAK0744410.1"/>
    </source>
</evidence>
<proteinExistence type="predicted"/>
<dbReference type="AlphaFoldDB" id="A0AA40ES51"/>
<dbReference type="EMBL" id="JAUKTV010000002">
    <property type="protein sequence ID" value="KAK0744410.1"/>
    <property type="molecule type" value="Genomic_DNA"/>
</dbReference>
<gene>
    <name evidence="2" type="ORF">B0T21DRAFT_357777</name>
</gene>
<protein>
    <submittedName>
        <fullName evidence="2">Uncharacterized protein</fullName>
    </submittedName>
</protein>